<evidence type="ECO:0000313" key="5">
    <source>
        <dbReference type="EMBL" id="QTA92304.1"/>
    </source>
</evidence>
<evidence type="ECO:0000256" key="2">
    <source>
        <dbReference type="ARBA" id="ARBA00023012"/>
    </source>
</evidence>
<dbReference type="InterPro" id="IPR027417">
    <property type="entry name" value="P-loop_NTPase"/>
</dbReference>
<dbReference type="InterPro" id="IPR011006">
    <property type="entry name" value="CheY-like_superfamily"/>
</dbReference>
<protein>
    <submittedName>
        <fullName evidence="5">Two component system response regulator</fullName>
    </submittedName>
</protein>
<dbReference type="Gene3D" id="3.40.50.300">
    <property type="entry name" value="P-loop containing nucleotide triphosphate hydrolases"/>
    <property type="match status" value="1"/>
</dbReference>
<gene>
    <name evidence="5" type="ORF">dnm_083820</name>
</gene>
<keyword evidence="2" id="KW-0902">Two-component regulatory system</keyword>
<dbReference type="SMART" id="SM00448">
    <property type="entry name" value="REC"/>
    <property type="match status" value="1"/>
</dbReference>
<dbReference type="PANTHER" id="PTHR44591">
    <property type="entry name" value="STRESS RESPONSE REGULATOR PROTEIN 1"/>
    <property type="match status" value="1"/>
</dbReference>
<evidence type="ECO:0000313" key="6">
    <source>
        <dbReference type="Proteomes" id="UP000663722"/>
    </source>
</evidence>
<dbReference type="RefSeq" id="WP_207679722.1">
    <property type="nucleotide sequence ID" value="NZ_CP061800.1"/>
</dbReference>
<dbReference type="InterPro" id="IPR050595">
    <property type="entry name" value="Bact_response_regulator"/>
</dbReference>
<evidence type="ECO:0000256" key="1">
    <source>
        <dbReference type="ARBA" id="ARBA00022553"/>
    </source>
</evidence>
<dbReference type="GO" id="GO:0000160">
    <property type="term" value="P:phosphorelay signal transduction system"/>
    <property type="evidence" value="ECO:0007669"/>
    <property type="project" value="UniProtKB-KW"/>
</dbReference>
<proteinExistence type="predicted"/>
<accession>A0A975BW45</accession>
<keyword evidence="6" id="KW-1185">Reference proteome</keyword>
<dbReference type="Pfam" id="PF00072">
    <property type="entry name" value="Response_reg"/>
    <property type="match status" value="1"/>
</dbReference>
<organism evidence="5 6">
    <name type="scientific">Desulfonema magnum</name>
    <dbReference type="NCBI Taxonomy" id="45655"/>
    <lineage>
        <taxon>Bacteria</taxon>
        <taxon>Pseudomonadati</taxon>
        <taxon>Thermodesulfobacteriota</taxon>
        <taxon>Desulfobacteria</taxon>
        <taxon>Desulfobacterales</taxon>
        <taxon>Desulfococcaceae</taxon>
        <taxon>Desulfonema</taxon>
    </lineage>
</organism>
<name>A0A975BW45_9BACT</name>
<dbReference type="CDD" id="cd17536">
    <property type="entry name" value="REC_YesN-like"/>
    <property type="match status" value="1"/>
</dbReference>
<keyword evidence="1 3" id="KW-0597">Phosphoprotein</keyword>
<feature type="modified residue" description="4-aspartylphosphate" evidence="3">
    <location>
        <position position="330"/>
    </location>
</feature>
<evidence type="ECO:0000256" key="3">
    <source>
        <dbReference type="PROSITE-ProRule" id="PRU00169"/>
    </source>
</evidence>
<evidence type="ECO:0000259" key="4">
    <source>
        <dbReference type="PROSITE" id="PS50110"/>
    </source>
</evidence>
<feature type="domain" description="Response regulatory" evidence="4">
    <location>
        <begin position="281"/>
        <end position="395"/>
    </location>
</feature>
<reference evidence="5" key="1">
    <citation type="journal article" date="2021" name="Microb. Physiol.">
        <title>Proteogenomic Insights into the Physiology of Marine, Sulfate-Reducing, Filamentous Desulfonema limicola and Desulfonema magnum.</title>
        <authorList>
            <person name="Schnaars V."/>
            <person name="Wohlbrand L."/>
            <person name="Scheve S."/>
            <person name="Hinrichs C."/>
            <person name="Reinhardt R."/>
            <person name="Rabus R."/>
        </authorList>
    </citation>
    <scope>NUCLEOTIDE SEQUENCE</scope>
    <source>
        <strain evidence="5">4be13</strain>
    </source>
</reference>
<dbReference type="KEGG" id="dmm:dnm_083820"/>
<dbReference type="AlphaFoldDB" id="A0A975BW45"/>
<dbReference type="Gene3D" id="3.40.50.2300">
    <property type="match status" value="1"/>
</dbReference>
<dbReference type="Proteomes" id="UP000663722">
    <property type="component" value="Chromosome"/>
</dbReference>
<dbReference type="Pfam" id="PF13189">
    <property type="entry name" value="Cytidylate_kin2"/>
    <property type="match status" value="1"/>
</dbReference>
<dbReference type="PANTHER" id="PTHR44591:SF14">
    <property type="entry name" value="PROTEIN PILG"/>
    <property type="match status" value="1"/>
</dbReference>
<sequence length="405" mass="45279">MSVITIFCGTFCNESLLIREVAKHTGYKLLTDEDIAARASVISGMAENKIKNAFSAKTSVFNKFTHEKERAVAWLRLALAEMLSENVLIAGFTGQLIPREISHVLRICLIADMKFRSAAAMKAQKLSEKEAFALIHSQDEDRASWAHTLFRIKDPWDTSLYDIIIPTDKMKEDEIVTLISENLRSEVIRPTAASQKAAQDFILSADVEVALAKEGHSAGVSARDGAVTLTINKHVLMLNRLEEELKAIVTKVPGVESVETRVGKGYHQADIYRKYDFELPKLLLVDDEREFVQTLSERLLIRDVVAAVAYDGESALDMVNEDEPEVMILDLKMPGIDGIEVLRRVKQTRPEIEVIILTGHGSEDDKKICMELGAFAYLQKPVTIDVLSETFKKAKEKMQKATDGK</sequence>
<dbReference type="InterPro" id="IPR001789">
    <property type="entry name" value="Sig_transdc_resp-reg_receiver"/>
</dbReference>
<dbReference type="PROSITE" id="PS50110">
    <property type="entry name" value="RESPONSE_REGULATORY"/>
    <property type="match status" value="1"/>
</dbReference>
<dbReference type="EMBL" id="CP061800">
    <property type="protein sequence ID" value="QTA92304.1"/>
    <property type="molecule type" value="Genomic_DNA"/>
</dbReference>
<dbReference type="SUPFAM" id="SSF52172">
    <property type="entry name" value="CheY-like"/>
    <property type="match status" value="1"/>
</dbReference>